<evidence type="ECO:0000259" key="2">
    <source>
        <dbReference type="Pfam" id="PF13439"/>
    </source>
</evidence>
<dbReference type="InterPro" id="IPR050194">
    <property type="entry name" value="Glycosyltransferase_grp1"/>
</dbReference>
<protein>
    <submittedName>
        <fullName evidence="3">Glycosyltransferase family 4 protein</fullName>
    </submittedName>
</protein>
<sequence length="365" mass="40238">MKILFIISRLKRSGPVNQVFNIAKNLHSIGADVRVAALSRSKCESREQDFKDVGVDVQNLDLSRSSFLFEGHAAIAEQVRLFQPKVIHTHGVRADFLMSMTKYRRRTVATLHNNLFEDYVPRYGPIRGRFLGYIHLFALRRLKSVVLVSAAAKKRLRSHLADTTVVANGVDMDVFFHASPEERAAARSSLGLSQNAFVAVSTGHLSKLKDPRTVIMAFQSARLGPDACLLMVGDGEERGQCEAHASDQVVFCGRQQNIRPYLAAADVFMSASTTEGMPTALLEALSIGIPACISDIAAHLEVLSVRTDAGEVFRVGEVDDAVLALRRLLPVSSLRRKAAREIATHFSAKDCAKNYLAHYEKILPL</sequence>
<comment type="caution">
    <text evidence="3">The sequence shown here is derived from an EMBL/GenBank/DDBJ whole genome shotgun (WGS) entry which is preliminary data.</text>
</comment>
<name>A0ABS6SI25_9SPHN</name>
<evidence type="ECO:0000313" key="4">
    <source>
        <dbReference type="Proteomes" id="UP000722336"/>
    </source>
</evidence>
<evidence type="ECO:0000313" key="3">
    <source>
        <dbReference type="EMBL" id="MBV7257576.1"/>
    </source>
</evidence>
<dbReference type="RefSeq" id="WP_218446417.1">
    <property type="nucleotide sequence ID" value="NZ_JAGSPA010000004.1"/>
</dbReference>
<gene>
    <name evidence="3" type="ORF">KCG44_12355</name>
</gene>
<dbReference type="CDD" id="cd03801">
    <property type="entry name" value="GT4_PimA-like"/>
    <property type="match status" value="1"/>
</dbReference>
<dbReference type="EMBL" id="JAGSPA010000004">
    <property type="protein sequence ID" value="MBV7257576.1"/>
    <property type="molecule type" value="Genomic_DNA"/>
</dbReference>
<accession>A0ABS6SI25</accession>
<reference evidence="3 4" key="1">
    <citation type="submission" date="2021-04" db="EMBL/GenBank/DDBJ databases">
        <authorList>
            <person name="Pira H."/>
            <person name="Risdian C."/>
            <person name="Wink J."/>
        </authorList>
    </citation>
    <scope>NUCLEOTIDE SEQUENCE [LARGE SCALE GENOMIC DNA]</scope>
    <source>
        <strain evidence="3 4">WHA3</strain>
    </source>
</reference>
<keyword evidence="4" id="KW-1185">Reference proteome</keyword>
<dbReference type="PANTHER" id="PTHR45947">
    <property type="entry name" value="SULFOQUINOVOSYL TRANSFERASE SQD2"/>
    <property type="match status" value="1"/>
</dbReference>
<dbReference type="PANTHER" id="PTHR45947:SF3">
    <property type="entry name" value="SULFOQUINOVOSYL TRANSFERASE SQD2"/>
    <property type="match status" value="1"/>
</dbReference>
<dbReference type="InterPro" id="IPR001296">
    <property type="entry name" value="Glyco_trans_1"/>
</dbReference>
<proteinExistence type="predicted"/>
<dbReference type="Proteomes" id="UP000722336">
    <property type="component" value="Unassembled WGS sequence"/>
</dbReference>
<evidence type="ECO:0000259" key="1">
    <source>
        <dbReference type="Pfam" id="PF00534"/>
    </source>
</evidence>
<organism evidence="3 4">
    <name type="scientific">Pacificimonas pallii</name>
    <dbReference type="NCBI Taxonomy" id="2827236"/>
    <lineage>
        <taxon>Bacteria</taxon>
        <taxon>Pseudomonadati</taxon>
        <taxon>Pseudomonadota</taxon>
        <taxon>Alphaproteobacteria</taxon>
        <taxon>Sphingomonadales</taxon>
        <taxon>Sphingosinicellaceae</taxon>
        <taxon>Pacificimonas</taxon>
    </lineage>
</organism>
<dbReference type="InterPro" id="IPR028098">
    <property type="entry name" value="Glyco_trans_4-like_N"/>
</dbReference>
<feature type="domain" description="Glycosyl transferase family 1" evidence="1">
    <location>
        <begin position="185"/>
        <end position="339"/>
    </location>
</feature>
<dbReference type="Pfam" id="PF00534">
    <property type="entry name" value="Glycos_transf_1"/>
    <property type="match status" value="1"/>
</dbReference>
<feature type="domain" description="Glycosyltransferase subfamily 4-like N-terminal" evidence="2">
    <location>
        <begin position="14"/>
        <end position="173"/>
    </location>
</feature>
<dbReference type="Pfam" id="PF13439">
    <property type="entry name" value="Glyco_transf_4"/>
    <property type="match status" value="1"/>
</dbReference>